<dbReference type="Proteomes" id="UP000004691">
    <property type="component" value="Unassembled WGS sequence"/>
</dbReference>
<reference evidence="4 5" key="1">
    <citation type="submission" date="2012-01" db="EMBL/GenBank/DDBJ databases">
        <title>Improved High-Quality Draft sequence of Saccharomonospora xinjiangensis XJ-54.</title>
        <authorList>
            <consortium name="US DOE Joint Genome Institute"/>
            <person name="Lucas S."/>
            <person name="Han J."/>
            <person name="Lapidus A."/>
            <person name="Cheng J.-F."/>
            <person name="Goodwin L."/>
            <person name="Pitluck S."/>
            <person name="Peters L."/>
            <person name="Mikhailova N."/>
            <person name="Teshima H."/>
            <person name="Detter J.C."/>
            <person name="Han C."/>
            <person name="Tapia R."/>
            <person name="Land M."/>
            <person name="Hauser L."/>
            <person name="Kyrpides N."/>
            <person name="Ivanova N."/>
            <person name="Pagani I."/>
            <person name="Brambilla E.-M."/>
            <person name="Klenk H.-P."/>
            <person name="Woyke T."/>
        </authorList>
    </citation>
    <scope>NUCLEOTIDE SEQUENCE [LARGE SCALE GENOMIC DNA]</scope>
    <source>
        <strain evidence="4 5">XJ-54</strain>
    </source>
</reference>
<evidence type="ECO:0000259" key="3">
    <source>
        <dbReference type="PROSITE" id="PS50206"/>
    </source>
</evidence>
<protein>
    <submittedName>
        <fullName evidence="4">Rhodanese-related sulfurtransferase</fullName>
    </submittedName>
</protein>
<dbReference type="InterPro" id="IPR036873">
    <property type="entry name" value="Rhodanese-like_dom_sf"/>
</dbReference>
<dbReference type="eggNOG" id="COG2897">
    <property type="taxonomic scope" value="Bacteria"/>
</dbReference>
<dbReference type="PANTHER" id="PTHR11364">
    <property type="entry name" value="THIOSULFATE SULFERTANSFERASE"/>
    <property type="match status" value="1"/>
</dbReference>
<keyword evidence="2" id="KW-0677">Repeat</keyword>
<dbReference type="PROSITE" id="PS00380">
    <property type="entry name" value="RHODANESE_1"/>
    <property type="match status" value="1"/>
</dbReference>
<gene>
    <name evidence="4" type="ORF">SacxiDRAFT_3457</name>
</gene>
<accession>I0V6A6</accession>
<evidence type="ECO:0000313" key="4">
    <source>
        <dbReference type="EMBL" id="EID55659.1"/>
    </source>
</evidence>
<proteinExistence type="predicted"/>
<dbReference type="CDD" id="cd01449">
    <property type="entry name" value="TST_Repeat_2"/>
    <property type="match status" value="1"/>
</dbReference>
<dbReference type="Gene3D" id="3.40.250.10">
    <property type="entry name" value="Rhodanese-like domain"/>
    <property type="match status" value="2"/>
</dbReference>
<sequence>MRPVISTSDLADLLATGTPPTVLDVRWRLTGPPGRESYAEAHVPGAVFLDVDTDLASEPGPGGRHPLPEPEALQRTLRAAGVGESKPVIVYDDADGSVAARAWWLLRWSGHRQVAVLDGGFAAWLAEGRPVTRTVPEPVRGDLVVRPAALPVLDADGAAELARHGVLLDARAPQRYTGETEPVDPRPGHVPGAVNSPFTAHAGEDGRWRSPEELARHFAGLGVGPGTPVGAYCGSGVTACSVVLALELSGLRDQDRPAALYAGSWSNWVADPGRPAATGPDPG</sequence>
<dbReference type="RefSeq" id="WP_006239839.1">
    <property type="nucleotide sequence ID" value="NZ_JH636049.1"/>
</dbReference>
<dbReference type="AlphaFoldDB" id="I0V6A6"/>
<dbReference type="SUPFAM" id="SSF52821">
    <property type="entry name" value="Rhodanese/Cell cycle control phosphatase"/>
    <property type="match status" value="2"/>
</dbReference>
<dbReference type="GO" id="GO:0004792">
    <property type="term" value="F:thiosulfate-cyanide sulfurtransferase activity"/>
    <property type="evidence" value="ECO:0007669"/>
    <property type="project" value="InterPro"/>
</dbReference>
<dbReference type="PROSITE" id="PS50206">
    <property type="entry name" value="RHODANESE_3"/>
    <property type="match status" value="2"/>
</dbReference>
<dbReference type="Pfam" id="PF00581">
    <property type="entry name" value="Rhodanese"/>
    <property type="match status" value="2"/>
</dbReference>
<dbReference type="STRING" id="882086.SacxiDRAFT_3457"/>
<dbReference type="InterPro" id="IPR045078">
    <property type="entry name" value="TST/MPST-like"/>
</dbReference>
<dbReference type="SMART" id="SM00450">
    <property type="entry name" value="RHOD"/>
    <property type="match status" value="2"/>
</dbReference>
<dbReference type="OrthoDB" id="9770030at2"/>
<dbReference type="InterPro" id="IPR001763">
    <property type="entry name" value="Rhodanese-like_dom"/>
</dbReference>
<feature type="domain" description="Rhodanese" evidence="3">
    <location>
        <begin position="161"/>
        <end position="277"/>
    </location>
</feature>
<dbReference type="EMBL" id="JH636049">
    <property type="protein sequence ID" value="EID55659.1"/>
    <property type="molecule type" value="Genomic_DNA"/>
</dbReference>
<dbReference type="HOGENOM" id="CLU_031618_0_0_11"/>
<organism evidence="4 5">
    <name type="scientific">Saccharomonospora xinjiangensis XJ-54</name>
    <dbReference type="NCBI Taxonomy" id="882086"/>
    <lineage>
        <taxon>Bacteria</taxon>
        <taxon>Bacillati</taxon>
        <taxon>Actinomycetota</taxon>
        <taxon>Actinomycetes</taxon>
        <taxon>Pseudonocardiales</taxon>
        <taxon>Pseudonocardiaceae</taxon>
        <taxon>Saccharomonospora</taxon>
    </lineage>
</organism>
<evidence type="ECO:0000256" key="1">
    <source>
        <dbReference type="ARBA" id="ARBA00022679"/>
    </source>
</evidence>
<keyword evidence="5" id="KW-1185">Reference proteome</keyword>
<evidence type="ECO:0000313" key="5">
    <source>
        <dbReference type="Proteomes" id="UP000004691"/>
    </source>
</evidence>
<dbReference type="PANTHER" id="PTHR11364:SF27">
    <property type="entry name" value="SULFURTRANSFERASE"/>
    <property type="match status" value="1"/>
</dbReference>
<keyword evidence="1 4" id="KW-0808">Transferase</keyword>
<dbReference type="InterPro" id="IPR001307">
    <property type="entry name" value="Thiosulphate_STrfase_CS"/>
</dbReference>
<name>I0V6A6_9PSEU</name>
<feature type="domain" description="Rhodanese" evidence="3">
    <location>
        <begin position="21"/>
        <end position="133"/>
    </location>
</feature>
<dbReference type="CDD" id="cd01448">
    <property type="entry name" value="TST_Repeat_1"/>
    <property type="match status" value="1"/>
</dbReference>
<evidence type="ECO:0000256" key="2">
    <source>
        <dbReference type="ARBA" id="ARBA00022737"/>
    </source>
</evidence>